<accession>A0A078AP74</accession>
<organism evidence="8 9">
    <name type="scientific">Stylonychia lemnae</name>
    <name type="common">Ciliate</name>
    <dbReference type="NCBI Taxonomy" id="5949"/>
    <lineage>
        <taxon>Eukaryota</taxon>
        <taxon>Sar</taxon>
        <taxon>Alveolata</taxon>
        <taxon>Ciliophora</taxon>
        <taxon>Intramacronucleata</taxon>
        <taxon>Spirotrichea</taxon>
        <taxon>Stichotrichia</taxon>
        <taxon>Sporadotrichida</taxon>
        <taxon>Oxytrichidae</taxon>
        <taxon>Stylonychinae</taxon>
        <taxon>Stylonychia</taxon>
    </lineage>
</organism>
<dbReference type="InterPro" id="IPR007529">
    <property type="entry name" value="Znf_HIT"/>
</dbReference>
<evidence type="ECO:0000259" key="7">
    <source>
        <dbReference type="PROSITE" id="PS51083"/>
    </source>
</evidence>
<dbReference type="Pfam" id="PF04438">
    <property type="entry name" value="zf-HIT"/>
    <property type="match status" value="1"/>
</dbReference>
<keyword evidence="2 6" id="KW-0863">Zinc-finger</keyword>
<dbReference type="GO" id="GO:0000492">
    <property type="term" value="P:box C/D snoRNP assembly"/>
    <property type="evidence" value="ECO:0007669"/>
    <property type="project" value="TreeGrafter"/>
</dbReference>
<sequence>MNYLFTKSYFLNEDQEEEDEQSSLQESQQINTSTQTKDRKLKCQVCSSEDFKYKCPACLILSCSLKCTNQHKQQSNCSGQKAHLTKQKILLNDFNLNHLKKDMNFIENAITLSNNVKKNSVEVANDVRVSKKIKNLRYFLKKKRQVIFKQCPKQMIRHKLNTTTIDSNAQNAKYILWTVELIFVSDLQGGQSILVLPQLGTIVLNGHDMINEETSLDSLVSKTFLKQKFHNEQFNLLISNSSEELLNSSKIFIKKLEKILDEKDIEEGELSEVDQPLEQKQNIIEQAESKKVKAVFKEIDRSLKLSEALENSIIYEYPTIYIKLNQ</sequence>
<dbReference type="PROSITE" id="PS51083">
    <property type="entry name" value="ZF_HIT"/>
    <property type="match status" value="1"/>
</dbReference>
<comment type="function">
    <text evidence="4">Required for box C/D snoRNAs accumulation involved in snoRNA processing, snoRNA transport to the nucleolus and ribosome biogenesis.</text>
</comment>
<dbReference type="InterPro" id="IPR057721">
    <property type="entry name" value="BCD1_alpha/beta"/>
</dbReference>
<reference evidence="8 9" key="1">
    <citation type="submission" date="2014-06" db="EMBL/GenBank/DDBJ databases">
        <authorList>
            <person name="Swart Estienne"/>
        </authorList>
    </citation>
    <scope>NUCLEOTIDE SEQUENCE [LARGE SCALE GENOMIC DNA]</scope>
    <source>
        <strain evidence="8 9">130c</strain>
    </source>
</reference>
<dbReference type="GO" id="GO:0005634">
    <property type="term" value="C:nucleus"/>
    <property type="evidence" value="ECO:0007669"/>
    <property type="project" value="TreeGrafter"/>
</dbReference>
<evidence type="ECO:0000256" key="1">
    <source>
        <dbReference type="ARBA" id="ARBA00022723"/>
    </source>
</evidence>
<protein>
    <recommendedName>
        <fullName evidence="7">HIT-type domain-containing protein</fullName>
    </recommendedName>
</protein>
<dbReference type="GO" id="GO:0048254">
    <property type="term" value="P:snoRNA localization"/>
    <property type="evidence" value="ECO:0007669"/>
    <property type="project" value="TreeGrafter"/>
</dbReference>
<dbReference type="PANTHER" id="PTHR13483">
    <property type="entry name" value="BOX C_D SNORNA PROTEIN 1-RELATED"/>
    <property type="match status" value="1"/>
</dbReference>
<dbReference type="AlphaFoldDB" id="A0A078AP74"/>
<dbReference type="PANTHER" id="PTHR13483:SF11">
    <property type="entry name" value="ZINC FINGER HIT DOMAIN-CONTAINING PROTEIN 3"/>
    <property type="match status" value="1"/>
</dbReference>
<feature type="domain" description="HIT-type" evidence="7">
    <location>
        <begin position="43"/>
        <end position="77"/>
    </location>
</feature>
<dbReference type="GO" id="GO:0000463">
    <property type="term" value="P:maturation of LSU-rRNA from tricistronic rRNA transcript (SSU-rRNA, 5.8S rRNA, LSU-rRNA)"/>
    <property type="evidence" value="ECO:0007669"/>
    <property type="project" value="TreeGrafter"/>
</dbReference>
<evidence type="ECO:0000256" key="2">
    <source>
        <dbReference type="ARBA" id="ARBA00022771"/>
    </source>
</evidence>
<evidence type="ECO:0000256" key="6">
    <source>
        <dbReference type="PROSITE-ProRule" id="PRU00453"/>
    </source>
</evidence>
<dbReference type="SUPFAM" id="SSF144232">
    <property type="entry name" value="HIT/MYND zinc finger-like"/>
    <property type="match status" value="1"/>
</dbReference>
<dbReference type="InterPro" id="IPR051639">
    <property type="entry name" value="BCD1"/>
</dbReference>
<proteinExistence type="inferred from homology"/>
<keyword evidence="9" id="KW-1185">Reference proteome</keyword>
<dbReference type="Pfam" id="PF25790">
    <property type="entry name" value="BCD1"/>
    <property type="match status" value="1"/>
</dbReference>
<dbReference type="Proteomes" id="UP000039865">
    <property type="component" value="Unassembled WGS sequence"/>
</dbReference>
<keyword evidence="1" id="KW-0479">Metal-binding</keyword>
<comment type="similarity">
    <text evidence="5">Belongs to the BCD1 family.</text>
</comment>
<keyword evidence="3" id="KW-0862">Zinc</keyword>
<dbReference type="EMBL" id="CCKQ01011220">
    <property type="protein sequence ID" value="CDW82763.1"/>
    <property type="molecule type" value="Genomic_DNA"/>
</dbReference>
<dbReference type="GO" id="GO:0070761">
    <property type="term" value="C:pre-snoRNP complex"/>
    <property type="evidence" value="ECO:0007669"/>
    <property type="project" value="TreeGrafter"/>
</dbReference>
<gene>
    <name evidence="8" type="primary">Contig5109.g5466</name>
    <name evidence="8" type="ORF">STYLEM_11798</name>
</gene>
<evidence type="ECO:0000313" key="9">
    <source>
        <dbReference type="Proteomes" id="UP000039865"/>
    </source>
</evidence>
<evidence type="ECO:0000256" key="5">
    <source>
        <dbReference type="ARBA" id="ARBA00049654"/>
    </source>
</evidence>
<evidence type="ECO:0000313" key="8">
    <source>
        <dbReference type="EMBL" id="CDW82763.1"/>
    </source>
</evidence>
<dbReference type="OrthoDB" id="272357at2759"/>
<evidence type="ECO:0000256" key="4">
    <source>
        <dbReference type="ARBA" id="ARBA00049598"/>
    </source>
</evidence>
<dbReference type="Gene3D" id="3.30.60.190">
    <property type="match status" value="1"/>
</dbReference>
<dbReference type="GO" id="GO:0008270">
    <property type="term" value="F:zinc ion binding"/>
    <property type="evidence" value="ECO:0007669"/>
    <property type="project" value="UniProtKB-UniRule"/>
</dbReference>
<name>A0A078AP74_STYLE</name>
<dbReference type="CDD" id="cd23023">
    <property type="entry name" value="zf-HIT_BCD1"/>
    <property type="match status" value="1"/>
</dbReference>
<evidence type="ECO:0000256" key="3">
    <source>
        <dbReference type="ARBA" id="ARBA00022833"/>
    </source>
</evidence>
<dbReference type="InParanoid" id="A0A078AP74"/>